<dbReference type="SUPFAM" id="SSF54197">
    <property type="entry name" value="HIT-like"/>
    <property type="match status" value="1"/>
</dbReference>
<feature type="short sequence motif" description="Histidine triad motif" evidence="2 3">
    <location>
        <begin position="105"/>
        <end position="109"/>
    </location>
</feature>
<dbReference type="EMBL" id="JABFCX010000003">
    <property type="protein sequence ID" value="NNU17178.1"/>
    <property type="molecule type" value="Genomic_DNA"/>
</dbReference>
<dbReference type="GO" id="GO:0003824">
    <property type="term" value="F:catalytic activity"/>
    <property type="evidence" value="ECO:0007669"/>
    <property type="project" value="InterPro"/>
</dbReference>
<dbReference type="InterPro" id="IPR036265">
    <property type="entry name" value="HIT-like_sf"/>
</dbReference>
<dbReference type="AlphaFoldDB" id="A0A7Y3RN95"/>
<dbReference type="Gene3D" id="3.30.428.10">
    <property type="entry name" value="HIT-like"/>
    <property type="match status" value="1"/>
</dbReference>
<evidence type="ECO:0000256" key="1">
    <source>
        <dbReference type="PIRSR" id="PIRSR601310-1"/>
    </source>
</evidence>
<gene>
    <name evidence="5" type="ORF">HK107_12675</name>
</gene>
<evidence type="ECO:0000256" key="3">
    <source>
        <dbReference type="PROSITE-ProRule" id="PRU00464"/>
    </source>
</evidence>
<dbReference type="CDD" id="cd01277">
    <property type="entry name" value="HINT_subgroup"/>
    <property type="match status" value="1"/>
</dbReference>
<dbReference type="InterPro" id="IPR039384">
    <property type="entry name" value="HINT"/>
</dbReference>
<feature type="active site" description="Tele-AMP-histidine intermediate" evidence="1">
    <location>
        <position position="107"/>
    </location>
</feature>
<evidence type="ECO:0000313" key="5">
    <source>
        <dbReference type="EMBL" id="NNU17178.1"/>
    </source>
</evidence>
<evidence type="ECO:0000259" key="4">
    <source>
        <dbReference type="PROSITE" id="PS51084"/>
    </source>
</evidence>
<organism evidence="5 6">
    <name type="scientific">Parvularcula mediterranea</name>
    <dbReference type="NCBI Taxonomy" id="2732508"/>
    <lineage>
        <taxon>Bacteria</taxon>
        <taxon>Pseudomonadati</taxon>
        <taxon>Pseudomonadota</taxon>
        <taxon>Alphaproteobacteria</taxon>
        <taxon>Parvularculales</taxon>
        <taxon>Parvularculaceae</taxon>
        <taxon>Parvularcula</taxon>
    </lineage>
</organism>
<dbReference type="GO" id="GO:0009117">
    <property type="term" value="P:nucleotide metabolic process"/>
    <property type="evidence" value="ECO:0007669"/>
    <property type="project" value="TreeGrafter"/>
</dbReference>
<name>A0A7Y3RN95_9PROT</name>
<proteinExistence type="predicted"/>
<dbReference type="PRINTS" id="PR00332">
    <property type="entry name" value="HISTRIAD"/>
</dbReference>
<evidence type="ECO:0000256" key="2">
    <source>
        <dbReference type="PIRSR" id="PIRSR601310-3"/>
    </source>
</evidence>
<comment type="caution">
    <text evidence="5">The sequence shown here is derived from an EMBL/GenBank/DDBJ whole genome shotgun (WGS) entry which is preliminary data.</text>
</comment>
<reference evidence="5 6" key="1">
    <citation type="submission" date="2020-05" db="EMBL/GenBank/DDBJ databases">
        <title>Parvularcula mediterraneae sp. nov., isolated from polypropylene straw from shallow seawater of the seashore of Laganas in Zakynthos island, Greece.</title>
        <authorList>
            <person name="Szabo I."/>
            <person name="Al-Omari J."/>
            <person name="Rado J."/>
            <person name="Szerdahelyi G.S."/>
        </authorList>
    </citation>
    <scope>NUCLEOTIDE SEQUENCE [LARGE SCALE GENOMIC DNA]</scope>
    <source>
        <strain evidence="5 6">ZS-1/3</strain>
    </source>
</reference>
<dbReference type="InterPro" id="IPR011146">
    <property type="entry name" value="HIT-like"/>
</dbReference>
<accession>A0A7Y3RN95</accession>
<dbReference type="InterPro" id="IPR001310">
    <property type="entry name" value="Histidine_triad_HIT"/>
</dbReference>
<sequence length="143" mass="15982">MSLNLSYDDENVFAKIIRGEMPKVTVYEDDHTLAFMDVFPQSEGHVLVISKLSKSVNLCDLDEDEMCFTLRAAQKVARAVVKALAPDGFRLVQYNGEAAGQTVFHTHFHIIPVWEGRSLGRHGEGMASPEELEAVAERIRHAL</sequence>
<dbReference type="RefSeq" id="WP_173200358.1">
    <property type="nucleotide sequence ID" value="NZ_JABFCX010000003.1"/>
</dbReference>
<dbReference type="Proteomes" id="UP000536835">
    <property type="component" value="Unassembled WGS sequence"/>
</dbReference>
<dbReference type="Pfam" id="PF01230">
    <property type="entry name" value="HIT"/>
    <property type="match status" value="1"/>
</dbReference>
<dbReference type="PROSITE" id="PS51084">
    <property type="entry name" value="HIT_2"/>
    <property type="match status" value="1"/>
</dbReference>
<feature type="domain" description="HIT" evidence="4">
    <location>
        <begin position="12"/>
        <end position="120"/>
    </location>
</feature>
<evidence type="ECO:0000313" key="6">
    <source>
        <dbReference type="Proteomes" id="UP000536835"/>
    </source>
</evidence>
<dbReference type="PANTHER" id="PTHR46648:SF1">
    <property type="entry name" value="ADENOSINE 5'-MONOPHOSPHORAMIDASE HNT1"/>
    <property type="match status" value="1"/>
</dbReference>
<keyword evidence="6" id="KW-1185">Reference proteome</keyword>
<protein>
    <submittedName>
        <fullName evidence="5">HIT family protein</fullName>
    </submittedName>
</protein>
<dbReference type="PANTHER" id="PTHR46648">
    <property type="entry name" value="HIT FAMILY PROTEIN 1"/>
    <property type="match status" value="1"/>
</dbReference>